<dbReference type="Pfam" id="PF02458">
    <property type="entry name" value="Transferase"/>
    <property type="match status" value="1"/>
</dbReference>
<comment type="caution">
    <text evidence="3">The sequence shown here is derived from an EMBL/GenBank/DDBJ whole genome shotgun (WGS) entry which is preliminary data.</text>
</comment>
<feature type="region of interest" description="Disordered" evidence="2">
    <location>
        <begin position="1"/>
        <end position="21"/>
    </location>
</feature>
<gene>
    <name evidence="3" type="ORF">GGI25_006427</name>
</gene>
<dbReference type="Gene3D" id="3.30.559.10">
    <property type="entry name" value="Chloramphenicol acetyltransferase-like domain"/>
    <property type="match status" value="2"/>
</dbReference>
<sequence>MIPDPTIEMGELLPASPTSKRVTGDTQFLFQFYKPCIQFYEPSAQTTISMAKDKLRQSLIAALHVCPLLFGRFKIHKDQSISLEYDPQDSNPPTLEFQDISATYAEFKENSFAYGLAKKYHIDKPIPDGIISESTSKPMLMIKVSYLADGGVAIFSMSNHVAFDGNAIFSFLAHWARCNRVLALQQVGEKMVLPPELQVYSTAVVTNTDNVPKHGPVEISVDARKSPAEIGTMLHKKLPANEIRAHVFSISVSNLNRLSETVAKSGILGENEWVSSNNVLAAFVSQCVARASMDAQVYGAGDWTVFQSLDMRRPLQLPLRGLGSPIILAECHATFSEIADPSKFPIIAKRIRQSVNKYTGEYLQDAMDWMSASYRNLARSGVSEPWRHFWFNSLNTNKRAVGLSCMNRIPVYDADFGAGRPTMARSYNPRINYIIVFPGPPTSATRYGSEQPDYDELHLYTTLEAKAMDALLSDAMWNEACTLLSKEF</sequence>
<evidence type="ECO:0000256" key="2">
    <source>
        <dbReference type="SAM" id="MobiDB-lite"/>
    </source>
</evidence>
<dbReference type="InterPro" id="IPR023213">
    <property type="entry name" value="CAT-like_dom_sf"/>
</dbReference>
<keyword evidence="1" id="KW-0808">Transferase</keyword>
<evidence type="ECO:0000313" key="3">
    <source>
        <dbReference type="EMBL" id="KAJ2668510.1"/>
    </source>
</evidence>
<reference evidence="3" key="1">
    <citation type="submission" date="2022-07" db="EMBL/GenBank/DDBJ databases">
        <title>Phylogenomic reconstructions and comparative analyses of Kickxellomycotina fungi.</title>
        <authorList>
            <person name="Reynolds N.K."/>
            <person name="Stajich J.E."/>
            <person name="Barry K."/>
            <person name="Grigoriev I.V."/>
            <person name="Crous P."/>
            <person name="Smith M.E."/>
        </authorList>
    </citation>
    <scope>NUCLEOTIDE SEQUENCE</scope>
    <source>
        <strain evidence="3">NRRL 3115</strain>
    </source>
</reference>
<dbReference type="PANTHER" id="PTHR31642:SF310">
    <property type="entry name" value="FATTY ALCOHOL:CAFFEOYL-COA ACYLTRANSFERASE"/>
    <property type="match status" value="1"/>
</dbReference>
<organism evidence="3 4">
    <name type="scientific">Coemansia spiralis</name>
    <dbReference type="NCBI Taxonomy" id="417178"/>
    <lineage>
        <taxon>Eukaryota</taxon>
        <taxon>Fungi</taxon>
        <taxon>Fungi incertae sedis</taxon>
        <taxon>Zoopagomycota</taxon>
        <taxon>Kickxellomycotina</taxon>
        <taxon>Kickxellomycetes</taxon>
        <taxon>Kickxellales</taxon>
        <taxon>Kickxellaceae</taxon>
        <taxon>Coemansia</taxon>
    </lineage>
</organism>
<proteinExistence type="predicted"/>
<dbReference type="PANTHER" id="PTHR31642">
    <property type="entry name" value="TRICHOTHECENE 3-O-ACETYLTRANSFERASE"/>
    <property type="match status" value="1"/>
</dbReference>
<dbReference type="Proteomes" id="UP001151518">
    <property type="component" value="Unassembled WGS sequence"/>
</dbReference>
<evidence type="ECO:0000313" key="4">
    <source>
        <dbReference type="Proteomes" id="UP001151518"/>
    </source>
</evidence>
<dbReference type="AlphaFoldDB" id="A0A9W8G2R6"/>
<dbReference type="InterPro" id="IPR050317">
    <property type="entry name" value="Plant_Fungal_Acyltransferase"/>
</dbReference>
<evidence type="ECO:0000256" key="1">
    <source>
        <dbReference type="ARBA" id="ARBA00022679"/>
    </source>
</evidence>
<name>A0A9W8G2R6_9FUNG</name>
<dbReference type="GO" id="GO:0016747">
    <property type="term" value="F:acyltransferase activity, transferring groups other than amino-acyl groups"/>
    <property type="evidence" value="ECO:0007669"/>
    <property type="project" value="TreeGrafter"/>
</dbReference>
<protein>
    <submittedName>
        <fullName evidence="3">Uncharacterized protein</fullName>
    </submittedName>
</protein>
<dbReference type="EMBL" id="JANBTW010000194">
    <property type="protein sequence ID" value="KAJ2668510.1"/>
    <property type="molecule type" value="Genomic_DNA"/>
</dbReference>
<accession>A0A9W8G2R6</accession>
<dbReference type="OrthoDB" id="1862401at2759"/>